<gene>
    <name evidence="2" type="ORF">Ciccas_005352</name>
</gene>
<sequence>MHYMRSGDNAAKCGSVVRSPVAFDVVGAGRGWDRRVCVTYMGGGFCLWHVLSAAHSLGSGCRASLADALFAPLDDQVRGNLPASLYYSGQTGPKGPAEEGTGPHLLDPSETWQHRAIG</sequence>
<proteinExistence type="predicted"/>
<accession>A0ABD2Q8Z8</accession>
<organism evidence="2 3">
    <name type="scientific">Cichlidogyrus casuarinus</name>
    <dbReference type="NCBI Taxonomy" id="1844966"/>
    <lineage>
        <taxon>Eukaryota</taxon>
        <taxon>Metazoa</taxon>
        <taxon>Spiralia</taxon>
        <taxon>Lophotrochozoa</taxon>
        <taxon>Platyhelminthes</taxon>
        <taxon>Monogenea</taxon>
        <taxon>Monopisthocotylea</taxon>
        <taxon>Dactylogyridea</taxon>
        <taxon>Ancyrocephalidae</taxon>
        <taxon>Cichlidogyrus</taxon>
    </lineage>
</organism>
<feature type="region of interest" description="Disordered" evidence="1">
    <location>
        <begin position="86"/>
        <end position="118"/>
    </location>
</feature>
<protein>
    <submittedName>
        <fullName evidence="2">Uncharacterized protein</fullName>
    </submittedName>
</protein>
<comment type="caution">
    <text evidence="2">The sequence shown here is derived from an EMBL/GenBank/DDBJ whole genome shotgun (WGS) entry which is preliminary data.</text>
</comment>
<evidence type="ECO:0000256" key="1">
    <source>
        <dbReference type="SAM" id="MobiDB-lite"/>
    </source>
</evidence>
<reference evidence="2 3" key="1">
    <citation type="submission" date="2024-11" db="EMBL/GenBank/DDBJ databases">
        <title>Adaptive evolution of stress response genes in parasites aligns with host niche diversity.</title>
        <authorList>
            <person name="Hahn C."/>
            <person name="Resl P."/>
        </authorList>
    </citation>
    <scope>NUCLEOTIDE SEQUENCE [LARGE SCALE GENOMIC DNA]</scope>
    <source>
        <strain evidence="2">EGGRZ-B1_66</strain>
        <tissue evidence="2">Body</tissue>
    </source>
</reference>
<dbReference type="Proteomes" id="UP001626550">
    <property type="component" value="Unassembled WGS sequence"/>
</dbReference>
<dbReference type="AlphaFoldDB" id="A0ABD2Q8Z8"/>
<name>A0ABD2Q8Z8_9PLAT</name>
<evidence type="ECO:0000313" key="3">
    <source>
        <dbReference type="Proteomes" id="UP001626550"/>
    </source>
</evidence>
<dbReference type="EMBL" id="JBJKFK010000623">
    <property type="protein sequence ID" value="KAL3316009.1"/>
    <property type="molecule type" value="Genomic_DNA"/>
</dbReference>
<evidence type="ECO:0000313" key="2">
    <source>
        <dbReference type="EMBL" id="KAL3316009.1"/>
    </source>
</evidence>
<keyword evidence="3" id="KW-1185">Reference proteome</keyword>